<name>A0A9N8I101_9STRA</name>
<comment type="caution">
    <text evidence="2">The sequence shown here is derived from an EMBL/GenBank/DDBJ whole genome shotgun (WGS) entry which is preliminary data.</text>
</comment>
<feature type="coiled-coil region" evidence="1">
    <location>
        <begin position="261"/>
        <end position="288"/>
    </location>
</feature>
<keyword evidence="3" id="KW-1185">Reference proteome</keyword>
<dbReference type="AlphaFoldDB" id="A0A9N8I101"/>
<evidence type="ECO:0000313" key="2">
    <source>
        <dbReference type="EMBL" id="CAB9530713.1"/>
    </source>
</evidence>
<proteinExistence type="predicted"/>
<dbReference type="Proteomes" id="UP001153069">
    <property type="component" value="Unassembled WGS sequence"/>
</dbReference>
<organism evidence="2 3">
    <name type="scientific">Seminavis robusta</name>
    <dbReference type="NCBI Taxonomy" id="568900"/>
    <lineage>
        <taxon>Eukaryota</taxon>
        <taxon>Sar</taxon>
        <taxon>Stramenopiles</taxon>
        <taxon>Ochrophyta</taxon>
        <taxon>Bacillariophyta</taxon>
        <taxon>Bacillariophyceae</taxon>
        <taxon>Bacillariophycidae</taxon>
        <taxon>Naviculales</taxon>
        <taxon>Naviculaceae</taxon>
        <taxon>Seminavis</taxon>
    </lineage>
</organism>
<reference evidence="2" key="1">
    <citation type="submission" date="2020-06" db="EMBL/GenBank/DDBJ databases">
        <authorList>
            <consortium name="Plant Systems Biology data submission"/>
        </authorList>
    </citation>
    <scope>NUCLEOTIDE SEQUENCE</scope>
    <source>
        <strain evidence="2">D6</strain>
    </source>
</reference>
<evidence type="ECO:0000256" key="1">
    <source>
        <dbReference type="SAM" id="Coils"/>
    </source>
</evidence>
<sequence>MLFEFFTRCIIPLYPKSADNKQNRVLVKIDSGPGRRDPETLLRLRSTGFHLYPGMPNGTSTGQELDQMFSYLKKLIYENRSRLWGARFRLEGETAALSMADVGSIVFGGVVTLTDGSTIELVDAFAEAMDATHVHKAMDKCGYCPSTRVALKSSQIRHEIVETEDGDIDEEADPYGALLEELERKNRDACEALLLDGYDLADNLRRTVARVTMNQVRGRASVVTEPNTRERQDAIMKVATAGGWFHVTNGGAPMTCDDALIAFTRKNQEKLAKELEKKKEQCDAHRELAAAAAHVMSSKTDYKSWLKSDLQLVIQWKQGSNPTEPNNEKTTVNKPILLGLWKNKYKDMPAPTAEEWTDADDEKLASLYAGEIVDFDQDVGLNRCFDTEDECVALRILSFNKQRRKKVLLRIIQELDDAEWEDIDDELS</sequence>
<accession>A0A9N8I101</accession>
<protein>
    <submittedName>
        <fullName evidence="2">Uncharacterized protein</fullName>
    </submittedName>
</protein>
<dbReference type="OrthoDB" id="47237at2759"/>
<gene>
    <name evidence="2" type="ORF">SEMRO_3002_G341970.1</name>
</gene>
<evidence type="ECO:0000313" key="3">
    <source>
        <dbReference type="Proteomes" id="UP001153069"/>
    </source>
</evidence>
<dbReference type="EMBL" id="CAICTM010003000">
    <property type="protein sequence ID" value="CAB9530713.1"/>
    <property type="molecule type" value="Genomic_DNA"/>
</dbReference>
<keyword evidence="1" id="KW-0175">Coiled coil</keyword>